<keyword evidence="2" id="KW-0804">Transcription</keyword>
<keyword evidence="3" id="KW-0472">Membrane</keyword>
<evidence type="ECO:0000256" key="1">
    <source>
        <dbReference type="ARBA" id="ARBA00023015"/>
    </source>
</evidence>
<keyword evidence="3" id="KW-0812">Transmembrane</keyword>
<proteinExistence type="predicted"/>
<dbReference type="STRING" id="222805.AN480_09305"/>
<dbReference type="Proteomes" id="UP000198286">
    <property type="component" value="Chromosome"/>
</dbReference>
<organism evidence="3 4">
    <name type="scientific">Mycobacterium intracellulare subsp. chimaera</name>
    <dbReference type="NCBI Taxonomy" id="222805"/>
    <lineage>
        <taxon>Bacteria</taxon>
        <taxon>Bacillati</taxon>
        <taxon>Actinomycetota</taxon>
        <taxon>Actinomycetes</taxon>
        <taxon>Mycobacteriales</taxon>
        <taxon>Mycobacteriaceae</taxon>
        <taxon>Mycobacterium</taxon>
        <taxon>Mycobacterium avium complex (MAC)</taxon>
    </lineage>
</organism>
<dbReference type="InterPro" id="IPR041916">
    <property type="entry name" value="Anti_sigma_zinc_sf"/>
</dbReference>
<name>A0A1Y0TAD3_MYCIT</name>
<evidence type="ECO:0000313" key="4">
    <source>
        <dbReference type="Proteomes" id="UP000198286"/>
    </source>
</evidence>
<reference evidence="3 4" key="1">
    <citation type="journal article" date="2017" name="Lancet Infect. Dis.">
        <title>Global outbreak of severe Mycobacterium chimaera disease after cardiac surgery: a molecular epidemiological study.</title>
        <authorList>
            <person name="van Ingen J."/>
            <person name="Kohl T."/>
            <person name="Kranzer K."/>
            <person name="Hasse B."/>
            <person name="Keller P."/>
            <person name="Szafranska A."/>
            <person name="Hillemann D."/>
            <person name="Chand M."/>
            <person name="Schreiber P."/>
            <person name="Sommerstein R."/>
            <person name="Berger C."/>
            <person name="Genoni M."/>
            <person name="Ruegg C."/>
            <person name="Troillet N."/>
            <person name="Widmer A.F."/>
            <person name="Becker S.L."/>
            <person name="Herrmann M."/>
            <person name="Eckmanns T."/>
            <person name="Haller S."/>
            <person name="Hoeller C."/>
            <person name="Debast S.B."/>
            <person name="Wolfhagen M.J."/>
            <person name="Hopman J."/>
            <person name="Kluytmans J."/>
            <person name="Langelaar M."/>
            <person name="Notermans D.W."/>
            <person name="ten Oever J."/>
            <person name="van den Barselaar P."/>
            <person name="Vonk A.B.A."/>
            <person name="Vos M.C."/>
            <person name="Ahmed N."/>
            <person name="Brown T."/>
            <person name="Crook D."/>
            <person name="Lamagni T."/>
            <person name="Phin N."/>
            <person name="Smith E.G."/>
            <person name="Zambon M."/>
            <person name="Serr A."/>
            <person name="Goetting T."/>
            <person name="Ebner W."/>
            <person name="Thuermer A."/>
            <person name="Utpatel C."/>
            <person name="Sproer C."/>
            <person name="Bunk B."/>
            <person name="Nubel U."/>
            <person name="Bloemberg G."/>
            <person name="Bottger E."/>
            <person name="Niemann S."/>
            <person name="Wagner D."/>
            <person name="Sax H."/>
        </authorList>
    </citation>
    <scope>NUCLEOTIDE SEQUENCE [LARGE SCALE GENOMIC DNA]</scope>
    <source>
        <strain evidence="3 4">ZUERICH-2</strain>
    </source>
</reference>
<dbReference type="KEGG" id="mchi:AN480_09305"/>
<keyword evidence="1" id="KW-0805">Transcription regulation</keyword>
<dbReference type="AlphaFoldDB" id="A0A1Y0TAD3"/>
<protein>
    <submittedName>
        <fullName evidence="3">Putative transmembrane anti-sigma factor</fullName>
    </submittedName>
</protein>
<dbReference type="Gene3D" id="1.10.10.1320">
    <property type="entry name" value="Anti-sigma factor, zinc-finger domain"/>
    <property type="match status" value="1"/>
</dbReference>
<sequence>MASLWRPGQPNYHDVCVDDKHRFAMWDAAYVLGCLTPCDRREFEVHIAHCSACWEATAELSGMPAMLSQLDPSELAAINEFGDLFDIPKISAQLLPSVLATVRQQRRRSRLITCAAAAAAALLAISVFVGFHGNFTTSPPSHTFVPALQMTQVGTKLLTATVWVTSERWGTSINMRSACLAPLDAPHDRLAMVVIGRDGSQTRLATWVAEPGHTATPDGSIWTPANQIAAVQVVYASNVQLLLERSL</sequence>
<evidence type="ECO:0000256" key="2">
    <source>
        <dbReference type="ARBA" id="ARBA00023163"/>
    </source>
</evidence>
<gene>
    <name evidence="3" type="ORF">MYCOZU2_01988</name>
</gene>
<dbReference type="EMBL" id="CP015267">
    <property type="protein sequence ID" value="ASL14407.1"/>
    <property type="molecule type" value="Genomic_DNA"/>
</dbReference>
<accession>A0A1Y0TAD3</accession>
<dbReference type="RefSeq" id="WP_051445860.1">
    <property type="nucleotide sequence ID" value="NZ_NTFV01000098.1"/>
</dbReference>
<evidence type="ECO:0000313" key="3">
    <source>
        <dbReference type="EMBL" id="ASL14407.1"/>
    </source>
</evidence>